<organism evidence="2 3">
    <name type="scientific">Chlorella vulgaris</name>
    <name type="common">Green alga</name>
    <dbReference type="NCBI Taxonomy" id="3077"/>
    <lineage>
        <taxon>Eukaryota</taxon>
        <taxon>Viridiplantae</taxon>
        <taxon>Chlorophyta</taxon>
        <taxon>core chlorophytes</taxon>
        <taxon>Trebouxiophyceae</taxon>
        <taxon>Chlorellales</taxon>
        <taxon>Chlorellaceae</taxon>
        <taxon>Chlorella clade</taxon>
        <taxon>Chlorella</taxon>
    </lineage>
</organism>
<evidence type="ECO:0000313" key="2">
    <source>
        <dbReference type="EMBL" id="KAI3431743.1"/>
    </source>
</evidence>
<dbReference type="InterPro" id="IPR056971">
    <property type="entry name" value="Znf-C2HC_3"/>
</dbReference>
<name>A0A9D4TQB7_CHLVU</name>
<dbReference type="EMBL" id="SIDB01000006">
    <property type="protein sequence ID" value="KAI3431743.1"/>
    <property type="molecule type" value="Genomic_DNA"/>
</dbReference>
<evidence type="ECO:0000259" key="1">
    <source>
        <dbReference type="Pfam" id="PF25017"/>
    </source>
</evidence>
<dbReference type="Pfam" id="PF25017">
    <property type="entry name" value="zf-C2HC_3"/>
    <property type="match status" value="1"/>
</dbReference>
<feature type="domain" description="C2HC zinc finger plants" evidence="1">
    <location>
        <begin position="110"/>
        <end position="138"/>
    </location>
</feature>
<protein>
    <recommendedName>
        <fullName evidence="1">C2HC zinc finger plants domain-containing protein</fullName>
    </recommendedName>
</protein>
<dbReference type="Proteomes" id="UP001055712">
    <property type="component" value="Unassembled WGS sequence"/>
</dbReference>
<dbReference type="PANTHER" id="PTHR35513:SF1">
    <property type="entry name" value="OS02G0158600 PROTEIN"/>
    <property type="match status" value="1"/>
</dbReference>
<accession>A0A9D4TQB7</accession>
<keyword evidence="3" id="KW-1185">Reference proteome</keyword>
<comment type="caution">
    <text evidence="2">The sequence shown here is derived from an EMBL/GenBank/DDBJ whole genome shotgun (WGS) entry which is preliminary data.</text>
</comment>
<proteinExistence type="predicted"/>
<reference evidence="2" key="2">
    <citation type="submission" date="2020-11" db="EMBL/GenBank/DDBJ databases">
        <authorList>
            <person name="Cecchin M."/>
            <person name="Marcolungo L."/>
            <person name="Rossato M."/>
            <person name="Girolomoni L."/>
            <person name="Cosentino E."/>
            <person name="Cuine S."/>
            <person name="Li-Beisson Y."/>
            <person name="Delledonne M."/>
            <person name="Ballottari M."/>
        </authorList>
    </citation>
    <scope>NUCLEOTIDE SEQUENCE</scope>
    <source>
        <strain evidence="2">211/11P</strain>
        <tissue evidence="2">Whole cell</tissue>
    </source>
</reference>
<evidence type="ECO:0000313" key="3">
    <source>
        <dbReference type="Proteomes" id="UP001055712"/>
    </source>
</evidence>
<gene>
    <name evidence="2" type="ORF">D9Q98_004785</name>
</gene>
<reference evidence="2" key="1">
    <citation type="journal article" date="2019" name="Plant J.">
        <title>Chlorella vulgaris genome assembly and annotation reveals the molecular basis for metabolic acclimation to high light conditions.</title>
        <authorList>
            <person name="Cecchin M."/>
            <person name="Marcolungo L."/>
            <person name="Rossato M."/>
            <person name="Girolomoni L."/>
            <person name="Cosentino E."/>
            <person name="Cuine S."/>
            <person name="Li-Beisson Y."/>
            <person name="Delledonne M."/>
            <person name="Ballottari M."/>
        </authorList>
    </citation>
    <scope>NUCLEOTIDE SEQUENCE</scope>
    <source>
        <strain evidence="2">211/11P</strain>
    </source>
</reference>
<dbReference type="OrthoDB" id="436688at2759"/>
<dbReference type="PANTHER" id="PTHR35513">
    <property type="entry name" value="OS02G0158600 PROTEIN"/>
    <property type="match status" value="1"/>
</dbReference>
<sequence length="163" mass="17380">MLPNPVDVPQDSYRSSLARARELVAQGDPLTALKVLVALMRAIGLDRQADEAVARVLQSLEPGGSPSAAGATDELSGLLAALSLQQQHALPSQQAWSAPPILGPGQLEQAEGASFACQGCGGVVSVARRAAHQQLWCPALQDQKQQQQQQQELQHQEQQWFGS</sequence>
<dbReference type="AlphaFoldDB" id="A0A9D4TQB7"/>